<proteinExistence type="predicted"/>
<protein>
    <submittedName>
        <fullName evidence="1">Uncharacterized protein</fullName>
    </submittedName>
</protein>
<evidence type="ECO:0000313" key="2">
    <source>
        <dbReference type="EMBL" id="OXB18317.1"/>
    </source>
</evidence>
<sequence length="154" mass="17685">MINDLTLDRALAFFKAFKGDDIVFDTPYCGTYTDFYSEIDSIGISTLRVKVDKNYINPDCVDKDNLADIPIGSIRKILNTNNVPLELHEIDGKILSLRAFLLKNKIFFNPAEQETLEKLLQKLESFYSQTLLESDRSPAPKINRNRFSELFLDL</sequence>
<reference evidence="1" key="1">
    <citation type="submission" date="2016-09" db="EMBL/GenBank/DDBJ databases">
        <authorList>
            <person name="Capua I."/>
            <person name="De Benedictis P."/>
            <person name="Joannis T."/>
            <person name="Lombin L.H."/>
            <person name="Cattoli G."/>
        </authorList>
    </citation>
    <scope>NUCLEOTIDE SEQUENCE [LARGE SCALE GENOMIC DNA]</scope>
    <source>
        <strain evidence="1">MSU</strain>
    </source>
</reference>
<evidence type="ECO:0000313" key="1">
    <source>
        <dbReference type="EMBL" id="OHT45658.1"/>
    </source>
</evidence>
<dbReference type="Proteomes" id="UP000198319">
    <property type="component" value="Unassembled WGS sequence"/>
</dbReference>
<comment type="caution">
    <text evidence="1">The sequence shown here is derived from an EMBL/GenBank/DDBJ whole genome shotgun (WGS) entry which is preliminary data.</text>
</comment>
<dbReference type="RefSeq" id="WP_070906937.1">
    <property type="nucleotide sequence ID" value="NZ_JASTTY010000004.1"/>
</dbReference>
<organism evidence="1 3">
    <name type="scientific">Flavobacterium tructae</name>
    <dbReference type="NCBI Taxonomy" id="1114873"/>
    <lineage>
        <taxon>Bacteria</taxon>
        <taxon>Pseudomonadati</taxon>
        <taxon>Bacteroidota</taxon>
        <taxon>Flavobacteriia</taxon>
        <taxon>Flavobacteriales</taxon>
        <taxon>Flavobacteriaceae</taxon>
        <taxon>Flavobacterium</taxon>
    </lineage>
</organism>
<accession>A0A1S1J7E7</accession>
<dbReference type="AlphaFoldDB" id="A0A1S1J7E7"/>
<keyword evidence="4" id="KW-1185">Reference proteome</keyword>
<reference evidence="3" key="2">
    <citation type="submission" date="2016-09" db="EMBL/GenBank/DDBJ databases">
        <authorList>
            <person name="Chen S."/>
            <person name="Walker E."/>
        </authorList>
    </citation>
    <scope>NUCLEOTIDE SEQUENCE [LARGE SCALE GENOMIC DNA]</scope>
    <source>
        <strain evidence="3">MSU</strain>
    </source>
</reference>
<dbReference type="EMBL" id="MIKE01000022">
    <property type="protein sequence ID" value="OHT45658.1"/>
    <property type="molecule type" value="Genomic_DNA"/>
</dbReference>
<dbReference type="EMBL" id="MUHG01000023">
    <property type="protein sequence ID" value="OXB18317.1"/>
    <property type="molecule type" value="Genomic_DNA"/>
</dbReference>
<evidence type="ECO:0000313" key="4">
    <source>
        <dbReference type="Proteomes" id="UP000198319"/>
    </source>
</evidence>
<name>A0A1S1J7E7_9FLAO</name>
<evidence type="ECO:0000313" key="3">
    <source>
        <dbReference type="Proteomes" id="UP000180252"/>
    </source>
</evidence>
<gene>
    <name evidence="2" type="ORF">B0A71_15470</name>
    <name evidence="1" type="ORF">BHE19_07445</name>
</gene>
<dbReference type="OrthoDB" id="1363782at2"/>
<dbReference type="Proteomes" id="UP000180252">
    <property type="component" value="Unassembled WGS sequence"/>
</dbReference>
<reference evidence="2 4" key="3">
    <citation type="submission" date="2016-11" db="EMBL/GenBank/DDBJ databases">
        <title>Whole genomes of Flavobacteriaceae.</title>
        <authorList>
            <person name="Stine C."/>
            <person name="Li C."/>
            <person name="Tadesse D."/>
        </authorList>
    </citation>
    <scope>NUCLEOTIDE SEQUENCE [LARGE SCALE GENOMIC DNA]</scope>
    <source>
        <strain evidence="2 4">ATCC BAA-2541</strain>
    </source>
</reference>